<proteinExistence type="predicted"/>
<feature type="transmembrane region" description="Helical" evidence="1">
    <location>
        <begin position="54"/>
        <end position="80"/>
    </location>
</feature>
<protein>
    <submittedName>
        <fullName evidence="2">Uncharacterized protein</fullName>
    </submittedName>
</protein>
<name>A0A090WJY1_NONUL</name>
<feature type="transmembrane region" description="Helical" evidence="1">
    <location>
        <begin position="12"/>
        <end position="34"/>
    </location>
</feature>
<feature type="transmembrane region" description="Helical" evidence="1">
    <location>
        <begin position="132"/>
        <end position="159"/>
    </location>
</feature>
<gene>
    <name evidence="2" type="ORF">JCM19275_1597</name>
</gene>
<keyword evidence="1" id="KW-0472">Membrane</keyword>
<accession>A0A090WJY1</accession>
<evidence type="ECO:0000313" key="2">
    <source>
        <dbReference type="EMBL" id="GAL75714.1"/>
    </source>
</evidence>
<keyword evidence="1" id="KW-0812">Transmembrane</keyword>
<sequence length="204" mass="23931">MRKNHLKTSYKNYAPVSWQLEFLIAGGIIFSLYTSTDYFKHLFLLKYPISNFDYAQVLLFFGTYVLTRVLLIGFGLNLVLRTVWLAYFAISYWHPDDVNYDKLKLNFYQKKNHKEQAKAKARLLNLDKWANLSFSITIIFTFIVFSSIIVLLSIQFILAELFGAYWLINNAVFNYTSAIFVLLLQLGLFDFLLRKNINAVLFLK</sequence>
<keyword evidence="1" id="KW-1133">Transmembrane helix</keyword>
<organism evidence="2 3">
    <name type="scientific">Nonlabens ulvanivorans</name>
    <name type="common">Persicivirga ulvanivorans</name>
    <dbReference type="NCBI Taxonomy" id="906888"/>
    <lineage>
        <taxon>Bacteria</taxon>
        <taxon>Pseudomonadati</taxon>
        <taxon>Bacteroidota</taxon>
        <taxon>Flavobacteriia</taxon>
        <taxon>Flavobacteriales</taxon>
        <taxon>Flavobacteriaceae</taxon>
        <taxon>Nonlabens</taxon>
    </lineage>
</organism>
<dbReference type="EMBL" id="BBNT01000006">
    <property type="protein sequence ID" value="GAL75714.1"/>
    <property type="molecule type" value="Genomic_DNA"/>
</dbReference>
<reference evidence="2 3" key="1">
    <citation type="journal article" date="2014" name="Genome Announc.">
        <title>Draft Genome Sequences of Marine Flavobacterium Nonlabens Strains NR17, NR24, NR27, NR32, NR33, and Ara13.</title>
        <authorList>
            <person name="Nakanishi M."/>
            <person name="Meirelles P."/>
            <person name="Suzuki R."/>
            <person name="Takatani N."/>
            <person name="Mino S."/>
            <person name="Suda W."/>
            <person name="Oshima K."/>
            <person name="Hattori M."/>
            <person name="Ohkuma M."/>
            <person name="Hosokawa M."/>
            <person name="Miyashita K."/>
            <person name="Thompson F.L."/>
            <person name="Niwa A."/>
            <person name="Sawabe T."/>
            <person name="Sawabe T."/>
        </authorList>
    </citation>
    <scope>NUCLEOTIDE SEQUENCE [LARGE SCALE GENOMIC DNA]</scope>
    <source>
        <strain evidence="3">JCM19275</strain>
    </source>
</reference>
<evidence type="ECO:0000256" key="1">
    <source>
        <dbReference type="SAM" id="Phobius"/>
    </source>
</evidence>
<comment type="caution">
    <text evidence="2">The sequence shown here is derived from an EMBL/GenBank/DDBJ whole genome shotgun (WGS) entry which is preliminary data.</text>
</comment>
<dbReference type="AlphaFoldDB" id="A0A090WJY1"/>
<dbReference type="Proteomes" id="UP000029647">
    <property type="component" value="Unassembled WGS sequence"/>
</dbReference>
<evidence type="ECO:0000313" key="3">
    <source>
        <dbReference type="Proteomes" id="UP000029647"/>
    </source>
</evidence>
<feature type="transmembrane region" description="Helical" evidence="1">
    <location>
        <begin position="171"/>
        <end position="193"/>
    </location>
</feature>